<sequence>MKTSFAIAAILGGTFLAAIPTVAPLPPPQVPMRAPEQLEQQLFASKYFQGDDVQQVLRNIASGLNQGYPDGWERFTRAPVSSGSSNIQMVTAGDLKVVMQTWGLDGGVLDQAYDRVHTAIELAVSEAVYFAQGFSYNWRQCQNGGDHPACLATLMVVVKVPDAVGDGGAWQAEVGHIYISTVAETLQQWVPWHRCHHCWFKMCCHDGADPRNLNNGELDVVKAVMSTFQADWALNHLPNPPAEMSFARTDVSLSSVLDAPSSPLWPGLFDNLLRLVLRNPVENSDVSKTYQGGLLAAIQNATLSHRQGFHNMELAVREQGVVPMLDDMLSTCFSEAGIKESIEDWWRRAYVKGQTDPISLECEFAGQRKVSVVPARTGCATSTDVAVDTSYAWVVIAPRDGVFEILFMEGDVSVTFDECVPIKGDDQDGDGEVHTSSVLLDVQESSGSMVRSAVLNPSDGSFRSVQYLAEWSAYPSYVTKVVLDFLRRASASSYLKVPIYDMTAASSQHSQAPVKTVAVKAPSEWCFILETLKKTLKVSDEDWKFAAKLYGCGQQQGPKGPTAATEALSMIPSFDAVLKAIEKYAKYLERIVYGGRSTVSPSEETILVESMEPTQAFSNGVSALLAAIPKVTSLPPPQVPMRAPELPVQQHFLPSNFFQGDDVQAVLHQIASNLNQGVPDDLESLMQGLSTTGSSRIEMVTVNDLLQVMLSWGLEHEALDQAYDLVHTSIERAVSEAVYSAQGFSLKWIATKVNDAETIRLSNLLVVVKVTSERDGDGAWSAEIGHIRVSSGANTIVCYRCWFKSCCRNTAEDLRNLENIFAAISTFQADWALNHLPEPPADFSSTRTDVSLPLSSETPIWPGRFESLLHLFLGNSAENRDARKTYRAGLLAAVQNATLSNRQGFHNMEVAVRKQGVVPMLQDMMSTCFSKAGIEESIEDWWRRVYVDGQIDPVSVECEFASQKWAPTVPLRPSCITSASVTTYTEHTWALIAPRDDIFDILFMEGEVSAAFEDCEPLEDGDQDDDEESVHERFVSSKDDLDFSGYTARWAYVNPADGTFRSMQYMAEWRDYPSDVSKVLMDFLRLASASSYLKVPVYDRRPSFMQQYQVPHGTFSPTSSLSFDALMDSIGKFADTWEKLAKAIGSSSVTTIQRRVCLGFDALDYKASTGVMQGVASKNMGLLVEDVVDFEDLPRREDIRRLMSGVKYSTNFTWMAESMTYTNPDGEQSYFFFAKYGDALTDMADVVYSSIKSKFVVAKDMLIVHRQESSFLGLDKSDEMSIEYVPHTLTLNDTLILEMFWEMIAFHQLAISLGGEPPKYPDLSGLCDRSIP</sequence>
<name>A0A197K6X1_9FUNG</name>
<organism evidence="1 2">
    <name type="scientific">Linnemannia elongata AG-77</name>
    <dbReference type="NCBI Taxonomy" id="1314771"/>
    <lineage>
        <taxon>Eukaryota</taxon>
        <taxon>Fungi</taxon>
        <taxon>Fungi incertae sedis</taxon>
        <taxon>Mucoromycota</taxon>
        <taxon>Mortierellomycotina</taxon>
        <taxon>Mortierellomycetes</taxon>
        <taxon>Mortierellales</taxon>
        <taxon>Mortierellaceae</taxon>
        <taxon>Linnemannia</taxon>
    </lineage>
</organism>
<dbReference type="OrthoDB" id="10021044at2759"/>
<keyword evidence="2" id="KW-1185">Reference proteome</keyword>
<dbReference type="EMBL" id="KV442026">
    <property type="protein sequence ID" value="OAQ32184.1"/>
    <property type="molecule type" value="Genomic_DNA"/>
</dbReference>
<accession>A0A197K6X1</accession>
<reference evidence="1 2" key="1">
    <citation type="submission" date="2016-05" db="EMBL/GenBank/DDBJ databases">
        <title>Genome sequencing reveals origins of a unique bacterial endosymbiosis in the earliest lineages of terrestrial Fungi.</title>
        <authorList>
            <consortium name="DOE Joint Genome Institute"/>
            <person name="Uehling J."/>
            <person name="Gryganskyi A."/>
            <person name="Hameed K."/>
            <person name="Tschaplinski T."/>
            <person name="Misztal P."/>
            <person name="Wu S."/>
            <person name="Desiro A."/>
            <person name="Vande Pol N."/>
            <person name="Du Z.-Y."/>
            <person name="Zienkiewicz A."/>
            <person name="Zienkiewicz K."/>
            <person name="Morin E."/>
            <person name="Tisserant E."/>
            <person name="Splivallo R."/>
            <person name="Hainaut M."/>
            <person name="Henrissat B."/>
            <person name="Ohm R."/>
            <person name="Kuo A."/>
            <person name="Yan J."/>
            <person name="Lipzen A."/>
            <person name="Nolan M."/>
            <person name="Labutti K."/>
            <person name="Barry K."/>
            <person name="Goldstein A."/>
            <person name="Labbe J."/>
            <person name="Schadt C."/>
            <person name="Tuskan G."/>
            <person name="Grigoriev I."/>
            <person name="Martin F."/>
            <person name="Vilgalys R."/>
            <person name="Bonito G."/>
        </authorList>
    </citation>
    <scope>NUCLEOTIDE SEQUENCE [LARGE SCALE GENOMIC DNA]</scope>
    <source>
        <strain evidence="1 2">AG-77</strain>
    </source>
</reference>
<protein>
    <submittedName>
        <fullName evidence="1">Uncharacterized protein</fullName>
    </submittedName>
</protein>
<evidence type="ECO:0000313" key="2">
    <source>
        <dbReference type="Proteomes" id="UP000078512"/>
    </source>
</evidence>
<gene>
    <name evidence="1" type="ORF">K457DRAFT_16632</name>
</gene>
<dbReference type="Proteomes" id="UP000078512">
    <property type="component" value="Unassembled WGS sequence"/>
</dbReference>
<evidence type="ECO:0000313" key="1">
    <source>
        <dbReference type="EMBL" id="OAQ32184.1"/>
    </source>
</evidence>
<proteinExistence type="predicted"/>